<keyword evidence="1" id="KW-0808">Transferase</keyword>
<dbReference type="GO" id="GO:0008168">
    <property type="term" value="F:methyltransferase activity"/>
    <property type="evidence" value="ECO:0007669"/>
    <property type="project" value="UniProtKB-KW"/>
</dbReference>
<keyword evidence="1" id="KW-0489">Methyltransferase</keyword>
<organism evidence="1 2">
    <name type="scientific">Rhizobium lentis</name>
    <dbReference type="NCBI Taxonomy" id="1138194"/>
    <lineage>
        <taxon>Bacteria</taxon>
        <taxon>Pseudomonadati</taxon>
        <taxon>Pseudomonadota</taxon>
        <taxon>Alphaproteobacteria</taxon>
        <taxon>Hyphomicrobiales</taxon>
        <taxon>Rhizobiaceae</taxon>
        <taxon>Rhizobium/Agrobacterium group</taxon>
        <taxon>Rhizobium</taxon>
    </lineage>
</organism>
<dbReference type="Proteomes" id="UP000770629">
    <property type="component" value="Unassembled WGS sequence"/>
</dbReference>
<keyword evidence="2" id="KW-1185">Reference proteome</keyword>
<accession>A0ABS7IMW9</accession>
<reference evidence="1 2" key="1">
    <citation type="submission" date="2020-04" db="EMBL/GenBank/DDBJ databases">
        <title>Global-level population genomics: horizontal gene transfer, symbiosis and evolution in Rhizobia.</title>
        <authorList>
            <person name="Gai Y."/>
        </authorList>
    </citation>
    <scope>NUCLEOTIDE SEQUENCE [LARGE SCALE GENOMIC DNA]</scope>
    <source>
        <strain evidence="1 2">BLR33</strain>
    </source>
</reference>
<dbReference type="EMBL" id="JABDYF010000012">
    <property type="protein sequence ID" value="MBX5092465.1"/>
    <property type="molecule type" value="Genomic_DNA"/>
</dbReference>
<proteinExistence type="predicted"/>
<gene>
    <name evidence="1" type="ORF">HJB60_25305</name>
</gene>
<dbReference type="Gene3D" id="3.40.50.150">
    <property type="entry name" value="Vaccinia Virus protein VP39"/>
    <property type="match status" value="1"/>
</dbReference>
<protein>
    <submittedName>
        <fullName evidence="1">Class I SAM-dependent methyltransferase</fullName>
    </submittedName>
</protein>
<sequence>MEIEHTELYGHDLATTLENRSRLQSNRNLMLWYRELYSQLFDNIPNFSQKKVLEIGSGTSPLKIFQPHVTTTDVLNLDYLDIVFDCHNIADLQDIPDRSIDVITMTNVLHHLRDPIFFLSGASRKLKKGGQLVLVEPFFSAVSFPLLKFLHHEPVNFQISQPVLDTIEGPLSSSNQAMPYMMFFSRRDWLTRLSDQYDLKATKLGYFTSIAYMATGGISRVLPVPHWLYRLYLPIDRRLARAFPKLFASFFSAHLIAK</sequence>
<dbReference type="CDD" id="cd02440">
    <property type="entry name" value="AdoMet_MTases"/>
    <property type="match status" value="1"/>
</dbReference>
<dbReference type="InterPro" id="IPR029063">
    <property type="entry name" value="SAM-dependent_MTases_sf"/>
</dbReference>
<evidence type="ECO:0000313" key="2">
    <source>
        <dbReference type="Proteomes" id="UP000770629"/>
    </source>
</evidence>
<comment type="caution">
    <text evidence="1">The sequence shown here is derived from an EMBL/GenBank/DDBJ whole genome shotgun (WGS) entry which is preliminary data.</text>
</comment>
<dbReference type="RefSeq" id="WP_221121216.1">
    <property type="nucleotide sequence ID" value="NZ_JABDXT010000011.1"/>
</dbReference>
<dbReference type="GO" id="GO:0032259">
    <property type="term" value="P:methylation"/>
    <property type="evidence" value="ECO:0007669"/>
    <property type="project" value="UniProtKB-KW"/>
</dbReference>
<dbReference type="Pfam" id="PF13489">
    <property type="entry name" value="Methyltransf_23"/>
    <property type="match status" value="1"/>
</dbReference>
<name>A0ABS7IMW9_9HYPH</name>
<evidence type="ECO:0000313" key="1">
    <source>
        <dbReference type="EMBL" id="MBX5092465.1"/>
    </source>
</evidence>
<dbReference type="SUPFAM" id="SSF53335">
    <property type="entry name" value="S-adenosyl-L-methionine-dependent methyltransferases"/>
    <property type="match status" value="1"/>
</dbReference>